<dbReference type="EC" id="2.7.13.3" evidence="2"/>
<protein>
    <recommendedName>
        <fullName evidence="2">histidine kinase</fullName>
        <ecNumber evidence="2">2.7.13.3</ecNumber>
    </recommendedName>
</protein>
<evidence type="ECO:0000256" key="1">
    <source>
        <dbReference type="ARBA" id="ARBA00000085"/>
    </source>
</evidence>
<dbReference type="InterPro" id="IPR000014">
    <property type="entry name" value="PAS"/>
</dbReference>
<dbReference type="PROSITE" id="PS50109">
    <property type="entry name" value="HIS_KIN"/>
    <property type="match status" value="1"/>
</dbReference>
<evidence type="ECO:0000256" key="5">
    <source>
        <dbReference type="ARBA" id="ARBA00023012"/>
    </source>
</evidence>
<dbReference type="PANTHER" id="PTHR43547">
    <property type="entry name" value="TWO-COMPONENT HISTIDINE KINASE"/>
    <property type="match status" value="1"/>
</dbReference>
<dbReference type="SMART" id="SM00065">
    <property type="entry name" value="GAF"/>
    <property type="match status" value="1"/>
</dbReference>
<feature type="domain" description="Histidine kinase" evidence="6">
    <location>
        <begin position="388"/>
        <end position="622"/>
    </location>
</feature>
<keyword evidence="4" id="KW-0418">Kinase</keyword>
<dbReference type="InterPro" id="IPR036890">
    <property type="entry name" value="HATPase_C_sf"/>
</dbReference>
<dbReference type="SMART" id="SM00388">
    <property type="entry name" value="HisKA"/>
    <property type="match status" value="1"/>
</dbReference>
<dbReference type="SUPFAM" id="SSF55781">
    <property type="entry name" value="GAF domain-like"/>
    <property type="match status" value="1"/>
</dbReference>
<dbReference type="InterPro" id="IPR005467">
    <property type="entry name" value="His_kinase_dom"/>
</dbReference>
<dbReference type="SMART" id="SM00387">
    <property type="entry name" value="HATPase_c"/>
    <property type="match status" value="1"/>
</dbReference>
<dbReference type="Gene3D" id="3.30.450.40">
    <property type="match status" value="1"/>
</dbReference>
<evidence type="ECO:0000256" key="3">
    <source>
        <dbReference type="ARBA" id="ARBA00022553"/>
    </source>
</evidence>
<sequence length="626" mass="69749">MGRRLRHVTKCKSKRSGTLGGKPFSHARSLVEARKRLNQLEAIWEAFPESLIVCDRNQKIVRINAAARKLFEAGSEAQWRGRDYLQFLTSYIRSDEQLPCASSEQWLMNSGLAETTRSSLPEQTLRLHLPSGRKTSVKVRSFSVSAQGCDPEETISVFQRWPEISHLQRVHEAMVDLLTAIAQIPEQMNHILPEETFLLSPPVLFVVQQVVGVIQSVLDCLQVKMLAFGHRTGRLYFVAGSGLTVEEEQYWRDIGGNFHPSEVLDDAAFARLGANQEVVRATDHLPTIERLGKQLPVPASLRPGSPGSVNFLIVPLLLEQQWVGYLTVIKASAEEEFTPEEIALAKAVTAQTMLLIEGIHCLSSQEAEQKRALIQREMHSMAGEFLILASHELRTPLTGIMGNLQLAQRRLQTFKEQFTPLSAQIREPLAQVQQPLGSASQSAQLQQRIINDLIDDARIQTHTLFFSLKPEDLGTLLRDVAAGQQHAAPEHPIMLDVPPLEQGVSILADAERIKYVLTTYLTNALTYAPPGRPVTVQLRVADALARVAVHNEGAGIARDDLDHLWERFYRAKGSTVQHELDLSWGLALYLCRVFIERHEGSVGVQSAPGEGATFWFILPITPSLGE</sequence>
<dbReference type="PANTHER" id="PTHR43547:SF2">
    <property type="entry name" value="HYBRID SIGNAL TRANSDUCTION HISTIDINE KINASE C"/>
    <property type="match status" value="1"/>
</dbReference>
<dbReference type="Pfam" id="PF01590">
    <property type="entry name" value="GAF"/>
    <property type="match status" value="1"/>
</dbReference>
<gene>
    <name evidence="7" type="ORF">KSX_87940</name>
</gene>
<dbReference type="InterPro" id="IPR029016">
    <property type="entry name" value="GAF-like_dom_sf"/>
</dbReference>
<keyword evidence="4" id="KW-0808">Transferase</keyword>
<accession>A0A8J3I8K8</accession>
<dbReference type="InterPro" id="IPR003018">
    <property type="entry name" value="GAF"/>
</dbReference>
<dbReference type="SUPFAM" id="SSF55874">
    <property type="entry name" value="ATPase domain of HSP90 chaperone/DNA topoisomerase II/histidine kinase"/>
    <property type="match status" value="1"/>
</dbReference>
<dbReference type="InterPro" id="IPR004358">
    <property type="entry name" value="Sig_transdc_His_kin-like_C"/>
</dbReference>
<comment type="caution">
    <text evidence="7">The sequence shown here is derived from an EMBL/GenBank/DDBJ whole genome shotgun (WGS) entry which is preliminary data.</text>
</comment>
<evidence type="ECO:0000256" key="4">
    <source>
        <dbReference type="ARBA" id="ARBA00022777"/>
    </source>
</evidence>
<name>A0A8J3I8K8_9CHLR</name>
<dbReference type="PRINTS" id="PR00344">
    <property type="entry name" value="BCTRLSENSOR"/>
</dbReference>
<dbReference type="GO" id="GO:0000155">
    <property type="term" value="F:phosphorelay sensor kinase activity"/>
    <property type="evidence" value="ECO:0007669"/>
    <property type="project" value="InterPro"/>
</dbReference>
<dbReference type="Gene3D" id="1.10.287.130">
    <property type="match status" value="1"/>
</dbReference>
<dbReference type="CDD" id="cd00082">
    <property type="entry name" value="HisKA"/>
    <property type="match status" value="1"/>
</dbReference>
<dbReference type="InterPro" id="IPR003661">
    <property type="entry name" value="HisK_dim/P_dom"/>
</dbReference>
<evidence type="ECO:0000313" key="7">
    <source>
        <dbReference type="EMBL" id="GHO50631.1"/>
    </source>
</evidence>
<dbReference type="CDD" id="cd00130">
    <property type="entry name" value="PAS"/>
    <property type="match status" value="1"/>
</dbReference>
<dbReference type="Proteomes" id="UP000612362">
    <property type="component" value="Unassembled WGS sequence"/>
</dbReference>
<comment type="catalytic activity">
    <reaction evidence="1">
        <text>ATP + protein L-histidine = ADP + protein N-phospho-L-histidine.</text>
        <dbReference type="EC" id="2.7.13.3"/>
    </reaction>
</comment>
<organism evidence="7 8">
    <name type="scientific">Ktedonospora formicarum</name>
    <dbReference type="NCBI Taxonomy" id="2778364"/>
    <lineage>
        <taxon>Bacteria</taxon>
        <taxon>Bacillati</taxon>
        <taxon>Chloroflexota</taxon>
        <taxon>Ktedonobacteria</taxon>
        <taxon>Ktedonobacterales</taxon>
        <taxon>Ktedonobacteraceae</taxon>
        <taxon>Ktedonospora</taxon>
    </lineage>
</organism>
<dbReference type="SUPFAM" id="SSF47384">
    <property type="entry name" value="Homodimeric domain of signal transducing histidine kinase"/>
    <property type="match status" value="1"/>
</dbReference>
<keyword evidence="3" id="KW-0597">Phosphoprotein</keyword>
<dbReference type="AlphaFoldDB" id="A0A8J3I8K8"/>
<dbReference type="SMART" id="SM00091">
    <property type="entry name" value="PAS"/>
    <property type="match status" value="1"/>
</dbReference>
<evidence type="ECO:0000259" key="6">
    <source>
        <dbReference type="PROSITE" id="PS50109"/>
    </source>
</evidence>
<keyword evidence="8" id="KW-1185">Reference proteome</keyword>
<reference evidence="7" key="1">
    <citation type="submission" date="2020-10" db="EMBL/GenBank/DDBJ databases">
        <title>Taxonomic study of unclassified bacteria belonging to the class Ktedonobacteria.</title>
        <authorList>
            <person name="Yabe S."/>
            <person name="Wang C.M."/>
            <person name="Zheng Y."/>
            <person name="Sakai Y."/>
            <person name="Cavaletti L."/>
            <person name="Monciardini P."/>
            <person name="Donadio S."/>
        </authorList>
    </citation>
    <scope>NUCLEOTIDE SEQUENCE</scope>
    <source>
        <strain evidence="7">SOSP1-1</strain>
    </source>
</reference>
<dbReference type="Gene3D" id="3.30.565.10">
    <property type="entry name" value="Histidine kinase-like ATPase, C-terminal domain"/>
    <property type="match status" value="1"/>
</dbReference>
<evidence type="ECO:0000313" key="8">
    <source>
        <dbReference type="Proteomes" id="UP000612362"/>
    </source>
</evidence>
<dbReference type="RefSeq" id="WP_220199618.1">
    <property type="nucleotide sequence ID" value="NZ_BNJF01000009.1"/>
</dbReference>
<dbReference type="InterPro" id="IPR035965">
    <property type="entry name" value="PAS-like_dom_sf"/>
</dbReference>
<dbReference type="Pfam" id="PF02518">
    <property type="entry name" value="HATPase_c"/>
    <property type="match status" value="1"/>
</dbReference>
<dbReference type="EMBL" id="BNJF01000009">
    <property type="protein sequence ID" value="GHO50631.1"/>
    <property type="molecule type" value="Genomic_DNA"/>
</dbReference>
<dbReference type="SUPFAM" id="SSF55785">
    <property type="entry name" value="PYP-like sensor domain (PAS domain)"/>
    <property type="match status" value="1"/>
</dbReference>
<dbReference type="Gene3D" id="3.30.450.20">
    <property type="entry name" value="PAS domain"/>
    <property type="match status" value="1"/>
</dbReference>
<keyword evidence="5" id="KW-0902">Two-component regulatory system</keyword>
<dbReference type="Pfam" id="PF00512">
    <property type="entry name" value="HisKA"/>
    <property type="match status" value="1"/>
</dbReference>
<dbReference type="InterPro" id="IPR003594">
    <property type="entry name" value="HATPase_dom"/>
</dbReference>
<dbReference type="InterPro" id="IPR036097">
    <property type="entry name" value="HisK_dim/P_sf"/>
</dbReference>
<evidence type="ECO:0000256" key="2">
    <source>
        <dbReference type="ARBA" id="ARBA00012438"/>
    </source>
</evidence>
<proteinExistence type="predicted"/>